<evidence type="ECO:0000313" key="2">
    <source>
        <dbReference type="EMBL" id="CAH0476727.1"/>
    </source>
</evidence>
<accession>A0AAU9KX28</accession>
<proteinExistence type="predicted"/>
<evidence type="ECO:0000256" key="1">
    <source>
        <dbReference type="SAM" id="MobiDB-lite"/>
    </source>
</evidence>
<feature type="region of interest" description="Disordered" evidence="1">
    <location>
        <begin position="79"/>
        <end position="158"/>
    </location>
</feature>
<gene>
    <name evidence="2" type="ORF">PBS003_LOCUS3498</name>
</gene>
<feature type="compositionally biased region" description="Basic and acidic residues" evidence="1">
    <location>
        <begin position="82"/>
        <end position="94"/>
    </location>
</feature>
<feature type="compositionally biased region" description="Basic residues" evidence="1">
    <location>
        <begin position="95"/>
        <end position="107"/>
    </location>
</feature>
<feature type="compositionally biased region" description="Basic residues" evidence="1">
    <location>
        <begin position="148"/>
        <end position="158"/>
    </location>
</feature>
<dbReference type="AlphaFoldDB" id="A0AAU9KX28"/>
<dbReference type="Proteomes" id="UP001160483">
    <property type="component" value="Unassembled WGS sequence"/>
</dbReference>
<sequence length="158" mass="17856">MSGVSVVPYSLAPMREASIKPTKKRKIRTISTDKNSSMVDASWTKVDMEGMQLNGFQDGCAFELEELTNYHVEMTEGGGKILVEDSQVREEQSRGNKKKRRKSKTVKKQQLETETNVDVDSVAMEVPVKQEATKLNDNKLENGENASKKGKKKKEMWE</sequence>
<reference evidence="2" key="1">
    <citation type="submission" date="2021-11" db="EMBL/GenBank/DDBJ databases">
        <authorList>
            <person name="Islam A."/>
            <person name="Islam S."/>
            <person name="Flora M.S."/>
            <person name="Rahman M."/>
            <person name="Ziaur R.M."/>
            <person name="Epstein J.H."/>
            <person name="Hassan M."/>
            <person name="Klassen M."/>
            <person name="Woodard K."/>
            <person name="Webb A."/>
            <person name="Webby R.J."/>
            <person name="El Zowalaty M.E."/>
        </authorList>
    </citation>
    <scope>NUCLEOTIDE SEQUENCE</scope>
    <source>
        <strain evidence="2">Pbs3</strain>
    </source>
</reference>
<protein>
    <submittedName>
        <fullName evidence="2">Uncharacterized protein</fullName>
    </submittedName>
</protein>
<comment type="caution">
    <text evidence="2">The sequence shown here is derived from an EMBL/GenBank/DDBJ whole genome shotgun (WGS) entry which is preliminary data.</text>
</comment>
<organism evidence="2 3">
    <name type="scientific">Peronospora belbahrii</name>
    <dbReference type="NCBI Taxonomy" id="622444"/>
    <lineage>
        <taxon>Eukaryota</taxon>
        <taxon>Sar</taxon>
        <taxon>Stramenopiles</taxon>
        <taxon>Oomycota</taxon>
        <taxon>Peronosporomycetes</taxon>
        <taxon>Peronosporales</taxon>
        <taxon>Peronosporaceae</taxon>
        <taxon>Peronospora</taxon>
    </lineage>
</organism>
<evidence type="ECO:0000313" key="3">
    <source>
        <dbReference type="Proteomes" id="UP001160483"/>
    </source>
</evidence>
<feature type="compositionally biased region" description="Basic and acidic residues" evidence="1">
    <location>
        <begin position="131"/>
        <end position="142"/>
    </location>
</feature>
<name>A0AAU9KX28_9STRA</name>
<dbReference type="EMBL" id="CAKKTJ010000158">
    <property type="protein sequence ID" value="CAH0476727.1"/>
    <property type="molecule type" value="Genomic_DNA"/>
</dbReference>